<evidence type="ECO:0000313" key="14">
    <source>
        <dbReference type="Proteomes" id="UP000184241"/>
    </source>
</evidence>
<keyword evidence="3" id="KW-0378">Hydrolase</keyword>
<dbReference type="GO" id="GO:0006508">
    <property type="term" value="P:proteolysis"/>
    <property type="evidence" value="ECO:0007669"/>
    <property type="project" value="InterPro"/>
</dbReference>
<dbReference type="GO" id="GO:0009002">
    <property type="term" value="F:serine-type D-Ala-D-Ala carboxypeptidase activity"/>
    <property type="evidence" value="ECO:0007669"/>
    <property type="project" value="InterPro"/>
</dbReference>
<evidence type="ECO:0000256" key="5">
    <source>
        <dbReference type="ARBA" id="ARBA00022984"/>
    </source>
</evidence>
<dbReference type="Proteomes" id="UP000184241">
    <property type="component" value="Unassembled WGS sequence"/>
</dbReference>
<evidence type="ECO:0000256" key="9">
    <source>
        <dbReference type="RuleBase" id="RU004016"/>
    </source>
</evidence>
<dbReference type="Gene3D" id="3.40.710.10">
    <property type="entry name" value="DD-peptidase/beta-lactamase superfamily"/>
    <property type="match status" value="1"/>
</dbReference>
<evidence type="ECO:0000256" key="3">
    <source>
        <dbReference type="ARBA" id="ARBA00022801"/>
    </source>
</evidence>
<keyword evidence="13" id="KW-0121">Carboxypeptidase</keyword>
<keyword evidence="10" id="KW-0472">Membrane</keyword>
<feature type="domain" description="Peptidase S11 D-alanyl-D-alanine carboxypeptidase A N-terminal" evidence="12">
    <location>
        <begin position="32"/>
        <end position="264"/>
    </location>
</feature>
<evidence type="ECO:0000256" key="8">
    <source>
        <dbReference type="PIRSR" id="PIRSR618044-2"/>
    </source>
</evidence>
<gene>
    <name evidence="13" type="ORF">SAMN02745941_00769</name>
</gene>
<dbReference type="InterPro" id="IPR001967">
    <property type="entry name" value="Peptidase_S11_N"/>
</dbReference>
<protein>
    <submittedName>
        <fullName evidence="13">D-alanyl-D-alanine carboxypeptidase</fullName>
    </submittedName>
</protein>
<keyword evidence="5" id="KW-0573">Peptidoglycan synthesis</keyword>
<keyword evidence="10" id="KW-1133">Transmembrane helix</keyword>
<evidence type="ECO:0000256" key="2">
    <source>
        <dbReference type="ARBA" id="ARBA00022729"/>
    </source>
</evidence>
<accession>A0A1M5VSC8</accession>
<dbReference type="Pfam" id="PF00768">
    <property type="entry name" value="Peptidase_S11"/>
    <property type="match status" value="1"/>
</dbReference>
<evidence type="ECO:0000256" key="6">
    <source>
        <dbReference type="ARBA" id="ARBA00023316"/>
    </source>
</evidence>
<dbReference type="PRINTS" id="PR00725">
    <property type="entry name" value="DADACBPTASE1"/>
</dbReference>
<dbReference type="AlphaFoldDB" id="A0A1M5VSC8"/>
<feature type="active site" evidence="7">
    <location>
        <position position="126"/>
    </location>
</feature>
<evidence type="ECO:0000256" key="11">
    <source>
        <dbReference type="SAM" id="SignalP"/>
    </source>
</evidence>
<dbReference type="PANTHER" id="PTHR21581:SF26">
    <property type="entry name" value="D-ALANYL-D-ALANINE ENDOPEPTIDASE"/>
    <property type="match status" value="1"/>
</dbReference>
<keyword evidence="13" id="KW-0645">Protease</keyword>
<feature type="signal peptide" evidence="11">
    <location>
        <begin position="1"/>
        <end position="28"/>
    </location>
</feature>
<feature type="binding site" evidence="8">
    <location>
        <position position="235"/>
    </location>
    <ligand>
        <name>substrate</name>
    </ligand>
</feature>
<dbReference type="GO" id="GO:0008360">
    <property type="term" value="P:regulation of cell shape"/>
    <property type="evidence" value="ECO:0007669"/>
    <property type="project" value="UniProtKB-KW"/>
</dbReference>
<reference evidence="13 14" key="1">
    <citation type="submission" date="2016-11" db="EMBL/GenBank/DDBJ databases">
        <authorList>
            <person name="Jaros S."/>
            <person name="Januszkiewicz K."/>
            <person name="Wedrychowicz H."/>
        </authorList>
    </citation>
    <scope>NUCLEOTIDE SEQUENCE [LARGE SCALE GENOMIC DNA]</scope>
    <source>
        <strain evidence="13 14">DSM 6191</strain>
    </source>
</reference>
<evidence type="ECO:0000256" key="4">
    <source>
        <dbReference type="ARBA" id="ARBA00022960"/>
    </source>
</evidence>
<dbReference type="PANTHER" id="PTHR21581">
    <property type="entry name" value="D-ALANYL-D-ALANINE CARBOXYPEPTIDASE"/>
    <property type="match status" value="1"/>
</dbReference>
<dbReference type="GO" id="GO:0009252">
    <property type="term" value="P:peptidoglycan biosynthetic process"/>
    <property type="evidence" value="ECO:0007669"/>
    <property type="project" value="UniProtKB-KW"/>
</dbReference>
<dbReference type="SUPFAM" id="SSF56601">
    <property type="entry name" value="beta-lactamase/transpeptidase-like"/>
    <property type="match status" value="1"/>
</dbReference>
<feature type="active site" description="Acyl-ester intermediate" evidence="7">
    <location>
        <position position="66"/>
    </location>
</feature>
<proteinExistence type="inferred from homology"/>
<feature type="chain" id="PRO_5012816162" evidence="11">
    <location>
        <begin position="29"/>
        <end position="422"/>
    </location>
</feature>
<feature type="transmembrane region" description="Helical" evidence="10">
    <location>
        <begin position="389"/>
        <end position="410"/>
    </location>
</feature>
<keyword evidence="2 11" id="KW-0732">Signal</keyword>
<organism evidence="13 14">
    <name type="scientific">Clostridium intestinale DSM 6191</name>
    <dbReference type="NCBI Taxonomy" id="1121320"/>
    <lineage>
        <taxon>Bacteria</taxon>
        <taxon>Bacillati</taxon>
        <taxon>Bacillota</taxon>
        <taxon>Clostridia</taxon>
        <taxon>Eubacteriales</taxon>
        <taxon>Clostridiaceae</taxon>
        <taxon>Clostridium</taxon>
    </lineage>
</organism>
<dbReference type="EMBL" id="FQXU01000004">
    <property type="protein sequence ID" value="SHH78165.1"/>
    <property type="molecule type" value="Genomic_DNA"/>
</dbReference>
<sequence length="422" mass="46467">MKRKNLISTLVLTLSLTIISPFITKAHAVEKLQTPSIKGTSAISIDYETGEIIYAKDIDAKAYPASTTKLMTALLFAENKSKNDDIKYTEEAKAQPAYSLNTNFQPIPIGGTMTAADVMNALLLYSANDSAYMVADAVGGTSDNFIKMMNDKAKELNLKNTNFVTPNGVDDGPNGDSHYTTAFDLATIGKAAYHNDWVKEVMGTKKATITINKTAEFKVDNRNENLGLDGCIGGKTGFTTKAGRCLVALYERDGRKIVGVVLNSGKDINNPQVFKDMESLINYSYAAEKTSYISSGTEVAKVNVDYKAFKFFGPKKTVEASVLVDKDITIYDNDINKNEGTVAVDVQGKDAWSLAAKPETEVNFSIRDYNQKYTGKINISTFTLIKTNIVTYLITLGVLIVVFTLTYLLLTAKSRRRKRRYF</sequence>
<comment type="similarity">
    <text evidence="1 9">Belongs to the peptidase S11 family.</text>
</comment>
<feature type="active site" description="Proton acceptor" evidence="7">
    <location>
        <position position="69"/>
    </location>
</feature>
<dbReference type="GO" id="GO:0071555">
    <property type="term" value="P:cell wall organization"/>
    <property type="evidence" value="ECO:0007669"/>
    <property type="project" value="UniProtKB-KW"/>
</dbReference>
<evidence type="ECO:0000256" key="10">
    <source>
        <dbReference type="SAM" id="Phobius"/>
    </source>
</evidence>
<dbReference type="InterPro" id="IPR012338">
    <property type="entry name" value="Beta-lactam/transpept-like"/>
</dbReference>
<name>A0A1M5VSC8_9CLOT</name>
<evidence type="ECO:0000256" key="1">
    <source>
        <dbReference type="ARBA" id="ARBA00007164"/>
    </source>
</evidence>
<dbReference type="RefSeq" id="WP_073016917.1">
    <property type="nucleotide sequence ID" value="NZ_FQXU01000004.1"/>
</dbReference>
<evidence type="ECO:0000256" key="7">
    <source>
        <dbReference type="PIRSR" id="PIRSR618044-1"/>
    </source>
</evidence>
<keyword evidence="4" id="KW-0133">Cell shape</keyword>
<evidence type="ECO:0000313" key="13">
    <source>
        <dbReference type="EMBL" id="SHH78165.1"/>
    </source>
</evidence>
<keyword evidence="6" id="KW-0961">Cell wall biogenesis/degradation</keyword>
<dbReference type="InterPro" id="IPR018044">
    <property type="entry name" value="Peptidase_S11"/>
</dbReference>
<keyword evidence="10" id="KW-0812">Transmembrane</keyword>
<evidence type="ECO:0000259" key="12">
    <source>
        <dbReference type="Pfam" id="PF00768"/>
    </source>
</evidence>